<evidence type="ECO:0000313" key="1">
    <source>
        <dbReference type="EMBL" id="VVO86311.1"/>
    </source>
</evidence>
<dbReference type="AlphaFoldDB" id="A0A5E7JAC1"/>
<dbReference type="Proteomes" id="UP000327111">
    <property type="component" value="Unassembled WGS sequence"/>
</dbReference>
<proteinExistence type="predicted"/>
<protein>
    <submittedName>
        <fullName evidence="1">Uncharacterized protein</fullName>
    </submittedName>
</protein>
<organism evidence="1 2">
    <name type="scientific">Pseudomonas fluorescens</name>
    <dbReference type="NCBI Taxonomy" id="294"/>
    <lineage>
        <taxon>Bacteria</taxon>
        <taxon>Pseudomonadati</taxon>
        <taxon>Pseudomonadota</taxon>
        <taxon>Gammaproteobacteria</taxon>
        <taxon>Pseudomonadales</taxon>
        <taxon>Pseudomonadaceae</taxon>
        <taxon>Pseudomonas</taxon>
    </lineage>
</organism>
<gene>
    <name evidence="1" type="ORF">PS854_02062</name>
</gene>
<reference evidence="1 2" key="1">
    <citation type="submission" date="2019-09" db="EMBL/GenBank/DDBJ databases">
        <authorList>
            <person name="Chandra G."/>
            <person name="Truman W A."/>
        </authorList>
    </citation>
    <scope>NUCLEOTIDE SEQUENCE [LARGE SCALE GENOMIC DNA]</scope>
    <source>
        <strain evidence="1">PS854</strain>
    </source>
</reference>
<accession>A0A5E7JAC1</accession>
<dbReference type="EMBL" id="CABVIF010000003">
    <property type="protein sequence ID" value="VVO86311.1"/>
    <property type="molecule type" value="Genomic_DNA"/>
</dbReference>
<name>A0A5E7JAC1_PSEFL</name>
<sequence>MMKKPWETSITDLSTMSPAARSAAMRGGMEGWGQVGGLPEHIRYMEALVPKSRKLCHCGCRSRKSHVGKSNGVALMSGCELVVRRWVRA</sequence>
<evidence type="ECO:0000313" key="2">
    <source>
        <dbReference type="Proteomes" id="UP000327111"/>
    </source>
</evidence>